<protein>
    <submittedName>
        <fullName evidence="1">Uncharacterized protein</fullName>
    </submittedName>
</protein>
<name>A0A0C3J7Z6_PISTI</name>
<dbReference type="AlphaFoldDB" id="A0A0C3J7Z6"/>
<proteinExistence type="predicted"/>
<gene>
    <name evidence="1" type="ORF">M404DRAFT_534590</name>
</gene>
<dbReference type="InParanoid" id="A0A0C3J7Z6"/>
<dbReference type="EMBL" id="KN831968">
    <property type="protein sequence ID" value="KIO05168.1"/>
    <property type="molecule type" value="Genomic_DNA"/>
</dbReference>
<dbReference type="Proteomes" id="UP000054217">
    <property type="component" value="Unassembled WGS sequence"/>
</dbReference>
<evidence type="ECO:0000313" key="1">
    <source>
        <dbReference type="EMBL" id="KIO05168.1"/>
    </source>
</evidence>
<keyword evidence="2" id="KW-1185">Reference proteome</keyword>
<dbReference type="HOGENOM" id="CLU_2741059_0_0_1"/>
<reference evidence="2" key="2">
    <citation type="submission" date="2015-01" db="EMBL/GenBank/DDBJ databases">
        <title>Evolutionary Origins and Diversification of the Mycorrhizal Mutualists.</title>
        <authorList>
            <consortium name="DOE Joint Genome Institute"/>
            <consortium name="Mycorrhizal Genomics Consortium"/>
            <person name="Kohler A."/>
            <person name="Kuo A."/>
            <person name="Nagy L.G."/>
            <person name="Floudas D."/>
            <person name="Copeland A."/>
            <person name="Barry K.W."/>
            <person name="Cichocki N."/>
            <person name="Veneault-Fourrey C."/>
            <person name="LaButti K."/>
            <person name="Lindquist E.A."/>
            <person name="Lipzen A."/>
            <person name="Lundell T."/>
            <person name="Morin E."/>
            <person name="Murat C."/>
            <person name="Riley R."/>
            <person name="Ohm R."/>
            <person name="Sun H."/>
            <person name="Tunlid A."/>
            <person name="Henrissat B."/>
            <person name="Grigoriev I.V."/>
            <person name="Hibbett D.S."/>
            <person name="Martin F."/>
        </authorList>
    </citation>
    <scope>NUCLEOTIDE SEQUENCE [LARGE SCALE GENOMIC DNA]</scope>
    <source>
        <strain evidence="2">Marx 270</strain>
    </source>
</reference>
<accession>A0A0C3J7Z6</accession>
<evidence type="ECO:0000313" key="2">
    <source>
        <dbReference type="Proteomes" id="UP000054217"/>
    </source>
</evidence>
<sequence length="71" mass="8296">MLHRSSPRKRLVNQMVRQTRRTQVRCTCIPSLMFEGSRGTTETIRIINNLYGPMIHQTGHLRSRAIHFAHP</sequence>
<organism evidence="1 2">
    <name type="scientific">Pisolithus tinctorius Marx 270</name>
    <dbReference type="NCBI Taxonomy" id="870435"/>
    <lineage>
        <taxon>Eukaryota</taxon>
        <taxon>Fungi</taxon>
        <taxon>Dikarya</taxon>
        <taxon>Basidiomycota</taxon>
        <taxon>Agaricomycotina</taxon>
        <taxon>Agaricomycetes</taxon>
        <taxon>Agaricomycetidae</taxon>
        <taxon>Boletales</taxon>
        <taxon>Sclerodermatineae</taxon>
        <taxon>Pisolithaceae</taxon>
        <taxon>Pisolithus</taxon>
    </lineage>
</organism>
<reference evidence="1 2" key="1">
    <citation type="submission" date="2014-04" db="EMBL/GenBank/DDBJ databases">
        <authorList>
            <consortium name="DOE Joint Genome Institute"/>
            <person name="Kuo A."/>
            <person name="Kohler A."/>
            <person name="Costa M.D."/>
            <person name="Nagy L.G."/>
            <person name="Floudas D."/>
            <person name="Copeland A."/>
            <person name="Barry K.W."/>
            <person name="Cichocki N."/>
            <person name="Veneault-Fourrey C."/>
            <person name="LaButti K."/>
            <person name="Lindquist E.A."/>
            <person name="Lipzen A."/>
            <person name="Lundell T."/>
            <person name="Morin E."/>
            <person name="Murat C."/>
            <person name="Sun H."/>
            <person name="Tunlid A."/>
            <person name="Henrissat B."/>
            <person name="Grigoriev I.V."/>
            <person name="Hibbett D.S."/>
            <person name="Martin F."/>
            <person name="Nordberg H.P."/>
            <person name="Cantor M.N."/>
            <person name="Hua S.X."/>
        </authorList>
    </citation>
    <scope>NUCLEOTIDE SEQUENCE [LARGE SCALE GENOMIC DNA]</scope>
    <source>
        <strain evidence="1 2">Marx 270</strain>
    </source>
</reference>